<dbReference type="RefSeq" id="WP_143909216.1">
    <property type="nucleotide sequence ID" value="NZ_CP041765.1"/>
</dbReference>
<sequence length="299" mass="32661">MTLPLYTPTTAGTFFPGGRAQIILTGPGAPAGLPERAWHLSTGAQGVVHADGWGDIDTPPTKNVWWQSAGRPGAKWLGAVVSPREFDLPIHIADTDRADWPTVYARLMQDIDHEHPARLHIVTPAGYTMLDVRLGDGGISHEYVHDPALEGIETFAVPLVAEQPYYTGIEDTHTWTPGRTPRPVRNRGDRPAWPVYIVKGPGMPQLPDGNGHNTVTLPAALEEGQVARVNTDPDERRVVVNDGEKLWPLVGPQRFRHPVPAGGMLKLGNLRMHGATDASSITAIITPRWRTPWRPAHGL</sequence>
<evidence type="ECO:0008006" key="3">
    <source>
        <dbReference type="Google" id="ProtNLM"/>
    </source>
</evidence>
<dbReference type="EMBL" id="CP041765">
    <property type="protein sequence ID" value="QDQ97986.1"/>
    <property type="molecule type" value="Genomic_DNA"/>
</dbReference>
<accession>A0A516X4J4</accession>
<proteinExistence type="predicted"/>
<organism evidence="1 2">
    <name type="scientific">Tomitella fengzijianii</name>
    <dbReference type="NCBI Taxonomy" id="2597660"/>
    <lineage>
        <taxon>Bacteria</taxon>
        <taxon>Bacillati</taxon>
        <taxon>Actinomycetota</taxon>
        <taxon>Actinomycetes</taxon>
        <taxon>Mycobacteriales</taxon>
        <taxon>Tomitella</taxon>
    </lineage>
</organism>
<evidence type="ECO:0000313" key="1">
    <source>
        <dbReference type="EMBL" id="QDQ97986.1"/>
    </source>
</evidence>
<keyword evidence="2" id="KW-1185">Reference proteome</keyword>
<dbReference type="AlphaFoldDB" id="A0A516X4J4"/>
<reference evidence="1 2" key="2">
    <citation type="submission" date="2019-07" db="EMBL/GenBank/DDBJ databases">
        <authorList>
            <person name="Huang Y."/>
        </authorList>
    </citation>
    <scope>NUCLEOTIDE SEQUENCE [LARGE SCALE GENOMIC DNA]</scope>
    <source>
        <strain evidence="1 2">HY188</strain>
    </source>
</reference>
<reference evidence="1 2" key="1">
    <citation type="submission" date="2019-07" db="EMBL/GenBank/DDBJ databases">
        <title>Tomitella cavernea sp. nov., an actinomycete isolated from soil.</title>
        <authorList>
            <person name="Cheng J."/>
        </authorList>
    </citation>
    <scope>NUCLEOTIDE SEQUENCE [LARGE SCALE GENOMIC DNA]</scope>
    <source>
        <strain evidence="1 2">HY188</strain>
    </source>
</reference>
<protein>
    <recommendedName>
        <fullName evidence="3">Phage tail protein</fullName>
    </recommendedName>
</protein>
<evidence type="ECO:0000313" key="2">
    <source>
        <dbReference type="Proteomes" id="UP000317344"/>
    </source>
</evidence>
<name>A0A516X4J4_9ACTN</name>
<dbReference type="Proteomes" id="UP000317344">
    <property type="component" value="Chromosome"/>
</dbReference>
<dbReference type="OrthoDB" id="4456029at2"/>
<dbReference type="KEGG" id="toy:FO059_12500"/>
<gene>
    <name evidence="1" type="ORF">FO059_12500</name>
</gene>